<organism evidence="3 4">
    <name type="scientific">Flavobacterium enshiense DK69</name>
    <dbReference type="NCBI Taxonomy" id="1107311"/>
    <lineage>
        <taxon>Bacteria</taxon>
        <taxon>Pseudomonadati</taxon>
        <taxon>Bacteroidota</taxon>
        <taxon>Flavobacteriia</taxon>
        <taxon>Flavobacteriales</taxon>
        <taxon>Flavobacteriaceae</taxon>
        <taxon>Flavobacterium</taxon>
    </lineage>
</organism>
<gene>
    <name evidence="3" type="ORF">Q767_08360</name>
</gene>
<protein>
    <recommendedName>
        <fullName evidence="2">CAAX prenyl protease 2/Lysostaphin resistance protein A-like domain-containing protein</fullName>
    </recommendedName>
</protein>
<proteinExistence type="predicted"/>
<accession>A0A0A2MXV6</accession>
<keyword evidence="1" id="KW-0812">Transmembrane</keyword>
<dbReference type="OrthoDB" id="821236at2"/>
<evidence type="ECO:0000256" key="1">
    <source>
        <dbReference type="SAM" id="Phobius"/>
    </source>
</evidence>
<evidence type="ECO:0000259" key="2">
    <source>
        <dbReference type="Pfam" id="PF02517"/>
    </source>
</evidence>
<reference evidence="4" key="1">
    <citation type="submission" date="2013-09" db="EMBL/GenBank/DDBJ databases">
        <authorList>
            <person name="Zeng Z."/>
            <person name="Chen C."/>
        </authorList>
    </citation>
    <scope>NUCLEOTIDE SEQUENCE [LARGE SCALE GENOMIC DNA]</scope>
    <source>
        <strain evidence="4">DK69</strain>
    </source>
</reference>
<feature type="domain" description="CAAX prenyl protease 2/Lysostaphin resistance protein A-like" evidence="2">
    <location>
        <begin position="59"/>
        <end position="197"/>
    </location>
</feature>
<name>A0A0A2MXV6_9FLAO</name>
<dbReference type="eggNOG" id="ENOG5034CE5">
    <property type="taxonomic scope" value="Bacteria"/>
</dbReference>
<dbReference type="AlphaFoldDB" id="A0A0A2MXV6"/>
<evidence type="ECO:0000313" key="3">
    <source>
        <dbReference type="EMBL" id="KGO96253.1"/>
    </source>
</evidence>
<sequence length="307" mass="35065">MGRIFIFKGYMMLKKITNFRHNWIPVLAIGLFAVFSLMVLFLDVNLPASRVNELDGMPILLLMVYGSFVAPVLEELSFRGFFSSSNKLRVIALIGFLSYTSLAFYSKYSTAFVVLNVIVFFVLITLYNKFKNNLIFALFIVSNAVVFGLIHYSAEDFTNQWNPFVLSQIALGLFFTWITINARLVVAMLFHGAWNLIVLTSTLLSLQFVSEEILVIEKDNVKITYQQVPVLDFNTTTITDESNKVIGKNITINRLLDLGLLDSNLKGKYSSVVPMARYDFTIEFKDGKRNFKPVFELLSKEEMIIRN</sequence>
<dbReference type="GO" id="GO:0004175">
    <property type="term" value="F:endopeptidase activity"/>
    <property type="evidence" value="ECO:0007669"/>
    <property type="project" value="UniProtKB-ARBA"/>
</dbReference>
<keyword evidence="1" id="KW-1133">Transmembrane helix</keyword>
<keyword evidence="4" id="KW-1185">Reference proteome</keyword>
<feature type="transmembrane region" description="Helical" evidence="1">
    <location>
        <begin position="134"/>
        <end position="154"/>
    </location>
</feature>
<feature type="transmembrane region" description="Helical" evidence="1">
    <location>
        <begin position="57"/>
        <end position="76"/>
    </location>
</feature>
<feature type="transmembrane region" description="Helical" evidence="1">
    <location>
        <begin position="21"/>
        <end position="42"/>
    </location>
</feature>
<dbReference type="GO" id="GO:0080120">
    <property type="term" value="P:CAAX-box protein maturation"/>
    <property type="evidence" value="ECO:0007669"/>
    <property type="project" value="UniProtKB-ARBA"/>
</dbReference>
<reference evidence="3 4" key="2">
    <citation type="journal article" date="2015" name="Stand. Genomic Sci.">
        <title>High quality draft genomic sequence of Flavobacterium enshiense DK69(T) and comparison among Flavobacterium genomes.</title>
        <authorList>
            <person name="Zeng Z."/>
            <person name="Chen C."/>
            <person name="Du H."/>
            <person name="Wang G."/>
            <person name="Li M."/>
        </authorList>
    </citation>
    <scope>NUCLEOTIDE SEQUENCE [LARGE SCALE GENOMIC DNA]</scope>
    <source>
        <strain evidence="3 4">DK69</strain>
    </source>
</reference>
<dbReference type="Proteomes" id="UP000030149">
    <property type="component" value="Unassembled WGS sequence"/>
</dbReference>
<comment type="caution">
    <text evidence="3">The sequence shown here is derived from an EMBL/GenBank/DDBJ whole genome shotgun (WGS) entry which is preliminary data.</text>
</comment>
<feature type="transmembrane region" description="Helical" evidence="1">
    <location>
        <begin position="160"/>
        <end position="180"/>
    </location>
</feature>
<dbReference type="EMBL" id="JRLZ01000005">
    <property type="protein sequence ID" value="KGO96253.1"/>
    <property type="molecule type" value="Genomic_DNA"/>
</dbReference>
<dbReference type="PATRIC" id="fig|1107311.5.peg.2866"/>
<dbReference type="Pfam" id="PF02517">
    <property type="entry name" value="Rce1-like"/>
    <property type="match status" value="1"/>
</dbReference>
<feature type="transmembrane region" description="Helical" evidence="1">
    <location>
        <begin position="111"/>
        <end position="127"/>
    </location>
</feature>
<evidence type="ECO:0000313" key="4">
    <source>
        <dbReference type="Proteomes" id="UP000030149"/>
    </source>
</evidence>
<dbReference type="InterPro" id="IPR003675">
    <property type="entry name" value="Rce1/LyrA-like_dom"/>
</dbReference>
<feature type="transmembrane region" description="Helical" evidence="1">
    <location>
        <begin position="88"/>
        <end position="105"/>
    </location>
</feature>
<keyword evidence="1" id="KW-0472">Membrane</keyword>